<protein>
    <submittedName>
        <fullName evidence="4">AAA family ATPase</fullName>
    </submittedName>
</protein>
<dbReference type="Gene3D" id="1.10.10.10">
    <property type="entry name" value="Winged helix-like DNA-binding domain superfamily/Winged helix DNA-binding domain"/>
    <property type="match status" value="1"/>
</dbReference>
<keyword evidence="5" id="KW-1185">Reference proteome</keyword>
<proteinExistence type="predicted"/>
<evidence type="ECO:0000256" key="2">
    <source>
        <dbReference type="ARBA" id="ARBA00022840"/>
    </source>
</evidence>
<dbReference type="RefSeq" id="WP_157297217.1">
    <property type="nucleotide sequence ID" value="NZ_JBIAZU010000002.1"/>
</dbReference>
<dbReference type="PANTHER" id="PTHR16305">
    <property type="entry name" value="TESTICULAR SOLUBLE ADENYLYL CYCLASE"/>
    <property type="match status" value="1"/>
</dbReference>
<keyword evidence="1" id="KW-0547">Nucleotide-binding</keyword>
<dbReference type="InterPro" id="IPR041664">
    <property type="entry name" value="AAA_16"/>
</dbReference>
<dbReference type="InterPro" id="IPR027417">
    <property type="entry name" value="P-loop_NTPase"/>
</dbReference>
<dbReference type="Proteomes" id="UP001602245">
    <property type="component" value="Unassembled WGS sequence"/>
</dbReference>
<evidence type="ECO:0000313" key="5">
    <source>
        <dbReference type="Proteomes" id="UP001602245"/>
    </source>
</evidence>
<evidence type="ECO:0000313" key="4">
    <source>
        <dbReference type="EMBL" id="MFF5289628.1"/>
    </source>
</evidence>
<dbReference type="PROSITE" id="PS50043">
    <property type="entry name" value="HTH_LUXR_2"/>
    <property type="match status" value="1"/>
</dbReference>
<dbReference type="InterPro" id="IPR000792">
    <property type="entry name" value="Tscrpt_reg_LuxR_C"/>
</dbReference>
<name>A0ABW6W9I1_9ACTN</name>
<dbReference type="SMART" id="SM00421">
    <property type="entry name" value="HTH_LUXR"/>
    <property type="match status" value="1"/>
</dbReference>
<dbReference type="EMBL" id="JBIAZU010000002">
    <property type="protein sequence ID" value="MFF5289628.1"/>
    <property type="molecule type" value="Genomic_DNA"/>
</dbReference>
<reference evidence="4 5" key="1">
    <citation type="submission" date="2024-10" db="EMBL/GenBank/DDBJ databases">
        <title>The Natural Products Discovery Center: Release of the First 8490 Sequenced Strains for Exploring Actinobacteria Biosynthetic Diversity.</title>
        <authorList>
            <person name="Kalkreuter E."/>
            <person name="Kautsar S.A."/>
            <person name="Yang D."/>
            <person name="Bader C.D."/>
            <person name="Teijaro C.N."/>
            <person name="Fluegel L."/>
            <person name="Davis C.M."/>
            <person name="Simpson J.R."/>
            <person name="Lauterbach L."/>
            <person name="Steele A.D."/>
            <person name="Gui C."/>
            <person name="Meng S."/>
            <person name="Li G."/>
            <person name="Viehrig K."/>
            <person name="Ye F."/>
            <person name="Su P."/>
            <person name="Kiefer A.F."/>
            <person name="Nichols A."/>
            <person name="Cepeda A.J."/>
            <person name="Yan W."/>
            <person name="Fan B."/>
            <person name="Jiang Y."/>
            <person name="Adhikari A."/>
            <person name="Zheng C.-J."/>
            <person name="Schuster L."/>
            <person name="Cowan T.M."/>
            <person name="Smanski M.J."/>
            <person name="Chevrette M.G."/>
            <person name="De Carvalho L.P.S."/>
            <person name="Shen B."/>
        </authorList>
    </citation>
    <scope>NUCLEOTIDE SEQUENCE [LARGE SCALE GENOMIC DNA]</scope>
    <source>
        <strain evidence="4 5">NPDC000087</strain>
    </source>
</reference>
<dbReference type="PANTHER" id="PTHR16305:SF35">
    <property type="entry name" value="TRANSCRIPTIONAL ACTIVATOR DOMAIN"/>
    <property type="match status" value="1"/>
</dbReference>
<dbReference type="Pfam" id="PF13191">
    <property type="entry name" value="AAA_16"/>
    <property type="match status" value="1"/>
</dbReference>
<organism evidence="4 5">
    <name type="scientific">Paractinoplanes globisporus</name>
    <dbReference type="NCBI Taxonomy" id="113565"/>
    <lineage>
        <taxon>Bacteria</taxon>
        <taxon>Bacillati</taxon>
        <taxon>Actinomycetota</taxon>
        <taxon>Actinomycetes</taxon>
        <taxon>Micromonosporales</taxon>
        <taxon>Micromonosporaceae</taxon>
        <taxon>Paractinoplanes</taxon>
    </lineage>
</organism>
<dbReference type="InterPro" id="IPR016032">
    <property type="entry name" value="Sig_transdc_resp-reg_C-effctor"/>
</dbReference>
<dbReference type="Pfam" id="PF00196">
    <property type="entry name" value="GerE"/>
    <property type="match status" value="1"/>
</dbReference>
<dbReference type="SUPFAM" id="SSF52540">
    <property type="entry name" value="P-loop containing nucleoside triphosphate hydrolases"/>
    <property type="match status" value="1"/>
</dbReference>
<dbReference type="InterPro" id="IPR036388">
    <property type="entry name" value="WH-like_DNA-bd_sf"/>
</dbReference>
<accession>A0ABW6W9I1</accession>
<dbReference type="SUPFAM" id="SSF46894">
    <property type="entry name" value="C-terminal effector domain of the bipartite response regulators"/>
    <property type="match status" value="1"/>
</dbReference>
<keyword evidence="2" id="KW-0067">ATP-binding</keyword>
<dbReference type="CDD" id="cd06170">
    <property type="entry name" value="LuxR_C_like"/>
    <property type="match status" value="1"/>
</dbReference>
<evidence type="ECO:0000259" key="3">
    <source>
        <dbReference type="PROSITE" id="PS50043"/>
    </source>
</evidence>
<comment type="caution">
    <text evidence="4">The sequence shown here is derived from an EMBL/GenBank/DDBJ whole genome shotgun (WGS) entry which is preliminary data.</text>
</comment>
<dbReference type="Gene3D" id="3.40.50.300">
    <property type="entry name" value="P-loop containing nucleotide triphosphate hydrolases"/>
    <property type="match status" value="1"/>
</dbReference>
<evidence type="ECO:0000256" key="1">
    <source>
        <dbReference type="ARBA" id="ARBA00022741"/>
    </source>
</evidence>
<dbReference type="PRINTS" id="PR00038">
    <property type="entry name" value="HTHLUXR"/>
</dbReference>
<sequence length="918" mass="98542">MSVGPDLYGRDDALRAVAELMAGGGSAVAVGDPGSGKSTLLRAAADLGRSRGRRVLSITPTPFERGLPFAGLAELVGQTPAGLDRHLPEPQRRALAVALRRTEADGREVDALAVPLAVGGLLTSLCESEPVALLVDDLQWLDQASAGSLGFALRRVVDDPRRLSLLVATRPDPYTGQDLIRSLPGPRREILLRPLDEAAIGLLLRERLGPRWTPPMSAGVARASGGNPLLALEIGRAMQDGVPGRQTHDPVFPMPPSLVELLRERVEKLPEDAREVLLLASAAGRLTLAQLRRIAEPAKLRAALETAADADVAVVSPESAITFTHPLLASAIYDAAAPADRRWAHRLLAERLDDPVERARHRATSITEPDETVAGELESAADVSRGRGALHLAGELLEAAALATPSEADTAAGFRRRLRAADTYIDAGDSLAAQAALDIATALATLAQQQAQMLVRRARLADYLVGARSLAEQAFRLAPSAGVVRAEILMTLSDYHRMAGDGRGALRLNGLAIAETEAIRRPDLQLEALNQRQATERHWGLGRPEETVREIERLAAASELEPSAAEWAWAHSFYAAWNDDAAERYTRDGIAHTIETGRYGDLSSLYICLVLVLIRRSRVRDAQAAVAEADGLGAWGTHAPQENMARILVKEYAGDLDGARELARDAVAKSRTSGLTYWRGGFLAQLGFIETSARNWPAALEPLRELAGIFAETEMVDLEQLLWAVDYADAALQTGATDEAEAAIAVLRRQAAAGRPEAEVAADRCQALVSAVRGDVDGAVTELRAIVDRPGTECPFEAARSRLALGQVYRRAGYKGMAVETLTAAADAFDELGVPRWAERARDEAGRSGLRPATGLLTATESRVAELVGSGRSNRETAAELFMSVKTVETNLTRIYRKLSVRTRTELANLLNRSDPDG</sequence>
<feature type="domain" description="HTH luxR-type" evidence="3">
    <location>
        <begin position="850"/>
        <end position="915"/>
    </location>
</feature>
<gene>
    <name evidence="4" type="ORF">ACFY35_09325</name>
</gene>